<feature type="transmembrane region" description="Helical" evidence="10">
    <location>
        <begin position="1030"/>
        <end position="1053"/>
    </location>
</feature>
<evidence type="ECO:0000259" key="12">
    <source>
        <dbReference type="PROSITE" id="PS50929"/>
    </source>
</evidence>
<dbReference type="InterPro" id="IPR003593">
    <property type="entry name" value="AAA+_ATPase"/>
</dbReference>
<dbReference type="GO" id="GO:0016020">
    <property type="term" value="C:membrane"/>
    <property type="evidence" value="ECO:0007669"/>
    <property type="project" value="UniProtKB-SubCell"/>
</dbReference>
<feature type="compositionally biased region" description="Low complexity" evidence="9">
    <location>
        <begin position="511"/>
        <end position="520"/>
    </location>
</feature>
<evidence type="ECO:0000256" key="9">
    <source>
        <dbReference type="SAM" id="MobiDB-lite"/>
    </source>
</evidence>
<feature type="transmembrane region" description="Helical" evidence="10">
    <location>
        <begin position="106"/>
        <end position="129"/>
    </location>
</feature>
<feature type="domain" description="ABC transporter" evidence="11">
    <location>
        <begin position="733"/>
        <end position="974"/>
    </location>
</feature>
<protein>
    <recommendedName>
        <fullName evidence="15">P-loop containing nucleoside triphosphate hydrolase protein</fullName>
    </recommendedName>
</protein>
<feature type="transmembrane region" description="Helical" evidence="10">
    <location>
        <begin position="1286"/>
        <end position="1306"/>
    </location>
</feature>
<dbReference type="EMBL" id="JABXXO010000001">
    <property type="protein sequence ID" value="KAF7784573.1"/>
    <property type="molecule type" value="Genomic_DNA"/>
</dbReference>
<dbReference type="InterPro" id="IPR036640">
    <property type="entry name" value="ABC1_TM_sf"/>
</dbReference>
<feature type="transmembrane region" description="Helical" evidence="10">
    <location>
        <begin position="544"/>
        <end position="565"/>
    </location>
</feature>
<dbReference type="SUPFAM" id="SSF90123">
    <property type="entry name" value="ABC transporter transmembrane region"/>
    <property type="match status" value="2"/>
</dbReference>
<evidence type="ECO:0000256" key="4">
    <source>
        <dbReference type="ARBA" id="ARBA00022737"/>
    </source>
</evidence>
<feature type="transmembrane region" description="Helical" evidence="10">
    <location>
        <begin position="339"/>
        <end position="358"/>
    </location>
</feature>
<evidence type="ECO:0000256" key="5">
    <source>
        <dbReference type="ARBA" id="ARBA00022741"/>
    </source>
</evidence>
<evidence type="ECO:0000313" key="13">
    <source>
        <dbReference type="EMBL" id="KAF7784573.1"/>
    </source>
</evidence>
<accession>A0A8H7FB59</accession>
<keyword evidence="5" id="KW-0547">Nucleotide-binding</keyword>
<dbReference type="PROSITE" id="PS00211">
    <property type="entry name" value="ABC_TRANSPORTER_1"/>
    <property type="match status" value="1"/>
</dbReference>
<feature type="region of interest" description="Disordered" evidence="9">
    <location>
        <begin position="490"/>
        <end position="520"/>
    </location>
</feature>
<dbReference type="Proteomes" id="UP000629468">
    <property type="component" value="Unassembled WGS sequence"/>
</dbReference>
<dbReference type="FunFam" id="1.20.1560.10:FF:000013">
    <property type="entry name" value="ABC transporter C family member 2"/>
    <property type="match status" value="1"/>
</dbReference>
<dbReference type="PROSITE" id="PS50893">
    <property type="entry name" value="ABC_TRANSPORTER_2"/>
    <property type="match status" value="2"/>
</dbReference>
<keyword evidence="2" id="KW-0813">Transport</keyword>
<evidence type="ECO:0000256" key="8">
    <source>
        <dbReference type="ARBA" id="ARBA00023136"/>
    </source>
</evidence>
<dbReference type="InterPro" id="IPR017871">
    <property type="entry name" value="ABC_transporter-like_CS"/>
</dbReference>
<dbReference type="GO" id="GO:0016887">
    <property type="term" value="F:ATP hydrolysis activity"/>
    <property type="evidence" value="ECO:0007669"/>
    <property type="project" value="InterPro"/>
</dbReference>
<feature type="transmembrane region" description="Helical" evidence="10">
    <location>
        <begin position="162"/>
        <end position="181"/>
    </location>
</feature>
<dbReference type="GO" id="GO:0005524">
    <property type="term" value="F:ATP binding"/>
    <property type="evidence" value="ECO:0007669"/>
    <property type="project" value="UniProtKB-KW"/>
</dbReference>
<dbReference type="InterPro" id="IPR050173">
    <property type="entry name" value="ABC_transporter_C-like"/>
</dbReference>
<evidence type="ECO:0008006" key="15">
    <source>
        <dbReference type="Google" id="ProtNLM"/>
    </source>
</evidence>
<feature type="transmembrane region" description="Helical" evidence="10">
    <location>
        <begin position="226"/>
        <end position="245"/>
    </location>
</feature>
<dbReference type="Pfam" id="PF00664">
    <property type="entry name" value="ABC_membrane"/>
    <property type="match status" value="2"/>
</dbReference>
<feature type="domain" description="ABC transmembrane type-1" evidence="12">
    <location>
        <begin position="1034"/>
        <end position="1313"/>
    </location>
</feature>
<gene>
    <name evidence="13" type="ORF">Agabi119p4_738</name>
</gene>
<dbReference type="CDD" id="cd03250">
    <property type="entry name" value="ABCC_MRP_domain1"/>
    <property type="match status" value="1"/>
</dbReference>
<evidence type="ECO:0000256" key="1">
    <source>
        <dbReference type="ARBA" id="ARBA00004141"/>
    </source>
</evidence>
<dbReference type="InterPro" id="IPR003439">
    <property type="entry name" value="ABC_transporter-like_ATP-bd"/>
</dbReference>
<evidence type="ECO:0000256" key="7">
    <source>
        <dbReference type="ARBA" id="ARBA00022989"/>
    </source>
</evidence>
<dbReference type="SMART" id="SM00382">
    <property type="entry name" value="AAA"/>
    <property type="match status" value="2"/>
</dbReference>
<dbReference type="InterPro" id="IPR011527">
    <property type="entry name" value="ABC1_TM_dom"/>
</dbReference>
<organism evidence="13 14">
    <name type="scientific">Agaricus bisporus var. burnettii</name>
    <dbReference type="NCBI Taxonomy" id="192524"/>
    <lineage>
        <taxon>Eukaryota</taxon>
        <taxon>Fungi</taxon>
        <taxon>Dikarya</taxon>
        <taxon>Basidiomycota</taxon>
        <taxon>Agaricomycotina</taxon>
        <taxon>Agaricomycetes</taxon>
        <taxon>Agaricomycetidae</taxon>
        <taxon>Agaricales</taxon>
        <taxon>Agaricineae</taxon>
        <taxon>Agaricaceae</taxon>
        <taxon>Agaricus</taxon>
    </lineage>
</organism>
<dbReference type="FunFam" id="3.40.50.300:FF:000838">
    <property type="entry name" value="ABC multidrug transporter (Eurofung)"/>
    <property type="match status" value="1"/>
</dbReference>
<feature type="transmembrane region" description="Helical" evidence="10">
    <location>
        <begin position="378"/>
        <end position="395"/>
    </location>
</feature>
<evidence type="ECO:0000256" key="2">
    <source>
        <dbReference type="ARBA" id="ARBA00022448"/>
    </source>
</evidence>
<dbReference type="Pfam" id="PF00005">
    <property type="entry name" value="ABC_tran"/>
    <property type="match status" value="2"/>
</dbReference>
<dbReference type="InterPro" id="IPR027417">
    <property type="entry name" value="P-loop_NTPase"/>
</dbReference>
<feature type="transmembrane region" description="Helical" evidence="10">
    <location>
        <begin position="1073"/>
        <end position="1101"/>
    </location>
</feature>
<feature type="domain" description="ABC transporter" evidence="11">
    <location>
        <begin position="1350"/>
        <end position="1587"/>
    </location>
</feature>
<name>A0A8H7FB59_AGABI</name>
<feature type="compositionally biased region" description="Low complexity" evidence="9">
    <location>
        <begin position="490"/>
        <end position="501"/>
    </location>
</feature>
<feature type="region of interest" description="Disordered" evidence="9">
    <location>
        <begin position="432"/>
        <end position="453"/>
    </location>
</feature>
<dbReference type="PANTHER" id="PTHR24223">
    <property type="entry name" value="ATP-BINDING CASSETTE SUB-FAMILY C"/>
    <property type="match status" value="1"/>
</dbReference>
<feature type="transmembrane region" description="Helical" evidence="10">
    <location>
        <begin position="43"/>
        <end position="71"/>
    </location>
</feature>
<keyword evidence="8 10" id="KW-0472">Membrane</keyword>
<dbReference type="CDD" id="cd18604">
    <property type="entry name" value="ABC_6TM_VMR1_D2_like"/>
    <property type="match status" value="1"/>
</dbReference>
<dbReference type="CDD" id="cd03244">
    <property type="entry name" value="ABCC_MRP_domain2"/>
    <property type="match status" value="1"/>
</dbReference>
<evidence type="ECO:0000313" key="14">
    <source>
        <dbReference type="Proteomes" id="UP000629468"/>
    </source>
</evidence>
<evidence type="ECO:0000256" key="10">
    <source>
        <dbReference type="SAM" id="Phobius"/>
    </source>
</evidence>
<keyword evidence="7 10" id="KW-1133">Transmembrane helix</keyword>
<dbReference type="PROSITE" id="PS50929">
    <property type="entry name" value="ABC_TM1F"/>
    <property type="match status" value="2"/>
</dbReference>
<dbReference type="Gene3D" id="1.20.1560.10">
    <property type="entry name" value="ABC transporter type 1, transmembrane domain"/>
    <property type="match status" value="3"/>
</dbReference>
<sequence length="1607" mass="178882">MPFVVSPSTYTLEAAYTLHEAFRTWPDVVSTEEVIGRVLSDTLAIPLVAAIASLSILILQGVASWIVTLFWPNAREAHFENEQVSESRHNLRAKVRRFVERRGGPTIIWCRVTRVLGGLVLLTLTLIVAPNQRASENIPLNQNGDWSDNSHNSVQGKHLIDLSFGAVYLYTTVLSLLAIFASKRWSLVARWHVNLVYLLTFFVFVYRDLYPLTTLNERPLDIAEGTLLWIKITVLFAVGVLMPLITPRLYTPFDSNNPMEPNPEQTASPLSMITYSFLDPIVFLACRVPYLARDQLPVLADYDYAHNLKLKSFKYLDVFAKAKESHIGWGFLRVFRFEYTLMGILVGLLGLTTFISPFAINRLLSYLEGDKVTTVRPWVWIVCLFMGPLVTSILYQRYIFFGTRTLVRCEAIITQLVFEHSLRIRMKAETEKVERDGSSTELPTSQMEHSCENTASSMTSTIEEEGNSQDTTLVSNVPASVSEGSLLVKSPSIKSTSPKSTTRNKEALKKSGSPTGSSSASNLVGRINNLVTTDLGNIIEARDLMFVLVFVPLQIVACIAFLYWILGWSAFVGLAVMILLFPFPGYVAKRIQVVQEGRLKKTDARVQTVTEAMNMLRMIKLFGWESKMQDRISEKREDELVWLWKRELLDLVNGNLNFIIPVLVMVSTYLTYVHGNHEARAQTIHRIQFNDVSGKVSLDRVNDFLKNTELLDAYAGKDRTLFSDQPRAGDERIGFNDASFAWSAESDGSLTPSKRRYQLKIEHELLFKPKGFNVIVGPTGSGKTSILMALLGEMHYLPNGPSSWFNLPRQNGVAYAAQESWVLNETIKENILFGSPYERERYQKVLYQCGLERDLDLFEAGDETEVGEKGLTVSGGQKARITLARAIYSPAQIILLDDVLAALDVHTAKWVVDKCFSGDLVKGRTIILVTHNIAMIRSLADFAVSIGTDGSVVAQGTILEVVGIDKSVSEELQRNEEEIEMAEEVLDKVDEPALPKSGGKLIAAEEMEEGHISWESVKLFFIGLGGNHPALFFVAFLGGLLVVEFINAFQTWFLGHWASQYERRPASEVSVFYYLGTYVALMGLSVILYMVAFVVFIYGVIRASRHLHSKLVESVLGTTLRWLDTTPASRIITRCTQDIRALDGPLKDGLRNLTEITMAMLTRLGAVVFMTPMFLIPGFFVGLFGGWVGRIYMAAQLSVKREMSNAKAPVVGHFGAAISGLTSIRAYGAQEAFVNMSMDRINRYTRASRVMYNLNRWVCIRIDIISGLFAAGLGVHLVYFQDQTTANIGFSLNMAVGFSGMILWWIRLLNDFEVQGNSLERIQAYLTIEQESKPTARGLPPAYWPASGSLVVENLSAKYSQDGPKVLHDISFEVKSGERVGIVGRTGSGKSSLTLALLRCIPTEGDVLYDGVKTSDINLDSLRSTVTIIPQIPELLSGSLRHNLDPFDQYDDAALNDALRAAGLSELQSEMDDNKITLDTQVSSGGGNLSVGQRQILALARAIVRGSKLLILDEATSAIDHKTDNAIQSSLRHELGHDTTVITIAHRLQTIMDGDKVMVLDAGRIVEYDSPANLLKNKNGFLHSLVEESGDKQHLYEMANAKHSLQS</sequence>
<comment type="subcellular location">
    <subcellularLocation>
        <location evidence="1">Membrane</location>
        <topology evidence="1">Multi-pass membrane protein</topology>
    </subcellularLocation>
</comment>
<dbReference type="SUPFAM" id="SSF52540">
    <property type="entry name" value="P-loop containing nucleoside triphosphate hydrolases"/>
    <property type="match status" value="2"/>
</dbReference>
<proteinExistence type="predicted"/>
<dbReference type="CDD" id="cd18596">
    <property type="entry name" value="ABC_6TM_VMR1_D1_like"/>
    <property type="match status" value="1"/>
</dbReference>
<reference evidence="13 14" key="1">
    <citation type="journal article" name="Sci. Rep.">
        <title>Telomere-to-telomere assembled and centromere annotated genomes of the two main subspecies of the button mushroom Agaricus bisporus reveal especially polymorphic chromosome ends.</title>
        <authorList>
            <person name="Sonnenberg A.S.M."/>
            <person name="Sedaghat-Telgerd N."/>
            <person name="Lavrijssen B."/>
            <person name="Ohm R.A."/>
            <person name="Hendrickx P.M."/>
            <person name="Scholtmeijer K."/>
            <person name="Baars J.J.P."/>
            <person name="van Peer A."/>
        </authorList>
    </citation>
    <scope>NUCLEOTIDE SEQUENCE [LARGE SCALE GENOMIC DNA]</scope>
    <source>
        <strain evidence="13 14">H119_p4</strain>
    </source>
</reference>
<dbReference type="Gene3D" id="3.40.50.300">
    <property type="entry name" value="P-loop containing nucleotide triphosphate hydrolases"/>
    <property type="match status" value="2"/>
</dbReference>
<evidence type="ECO:0000259" key="11">
    <source>
        <dbReference type="PROSITE" id="PS50893"/>
    </source>
</evidence>
<feature type="transmembrane region" description="Helical" evidence="10">
    <location>
        <begin position="1164"/>
        <end position="1188"/>
    </location>
</feature>
<evidence type="ECO:0000256" key="6">
    <source>
        <dbReference type="ARBA" id="ARBA00022840"/>
    </source>
</evidence>
<dbReference type="PANTHER" id="PTHR24223:SF356">
    <property type="entry name" value="ATP-BINDING CASSETTE TRANSPORTER ABC4"/>
    <property type="match status" value="1"/>
</dbReference>
<feature type="transmembrane region" description="Helical" evidence="10">
    <location>
        <begin position="1258"/>
        <end position="1280"/>
    </location>
</feature>
<keyword evidence="4" id="KW-0677">Repeat</keyword>
<feature type="transmembrane region" description="Helical" evidence="10">
    <location>
        <begin position="571"/>
        <end position="588"/>
    </location>
</feature>
<feature type="transmembrane region" description="Helical" evidence="10">
    <location>
        <begin position="188"/>
        <end position="206"/>
    </location>
</feature>
<comment type="caution">
    <text evidence="13">The sequence shown here is derived from an EMBL/GenBank/DDBJ whole genome shotgun (WGS) entry which is preliminary data.</text>
</comment>
<feature type="compositionally biased region" description="Polar residues" evidence="9">
    <location>
        <begin position="439"/>
        <end position="453"/>
    </location>
</feature>
<evidence type="ECO:0000256" key="3">
    <source>
        <dbReference type="ARBA" id="ARBA00022692"/>
    </source>
</evidence>
<feature type="domain" description="ABC transmembrane type-1" evidence="12">
    <location>
        <begin position="341"/>
        <end position="670"/>
    </location>
</feature>
<feature type="transmembrane region" description="Helical" evidence="10">
    <location>
        <begin position="1208"/>
        <end position="1228"/>
    </location>
</feature>
<keyword evidence="3 10" id="KW-0812">Transmembrane</keyword>
<dbReference type="GO" id="GO:0140359">
    <property type="term" value="F:ABC-type transporter activity"/>
    <property type="evidence" value="ECO:0007669"/>
    <property type="project" value="InterPro"/>
</dbReference>
<keyword evidence="6" id="KW-0067">ATP-binding</keyword>